<evidence type="ECO:0000256" key="6">
    <source>
        <dbReference type="SAM" id="SignalP"/>
    </source>
</evidence>
<dbReference type="Gene3D" id="3.15.10.10">
    <property type="entry name" value="Bactericidal permeability-increasing protein, domain 1"/>
    <property type="match status" value="2"/>
</dbReference>
<dbReference type="PANTHER" id="PTHR47145:SF1">
    <property type="entry name" value="BPI FOLD-CONTAINING FAMILY A MEMBER 2"/>
    <property type="match status" value="1"/>
</dbReference>
<accession>A0A3Q0DYR3</accession>
<reference evidence="9" key="1">
    <citation type="submission" date="2025-08" db="UniProtKB">
        <authorList>
            <consortium name="RefSeq"/>
        </authorList>
    </citation>
    <scope>IDENTIFICATION</scope>
</reference>
<evidence type="ECO:0000256" key="1">
    <source>
        <dbReference type="ARBA" id="ARBA00004613"/>
    </source>
</evidence>
<evidence type="ECO:0000256" key="2">
    <source>
        <dbReference type="ARBA" id="ARBA00009020"/>
    </source>
</evidence>
<evidence type="ECO:0000256" key="5">
    <source>
        <dbReference type="ARBA" id="ARBA00023157"/>
    </source>
</evidence>
<dbReference type="SUPFAM" id="SSF55394">
    <property type="entry name" value="Bactericidal permeability-increasing protein, BPI"/>
    <property type="match status" value="1"/>
</dbReference>
<name>A0A3Q0DYR3_CARSF</name>
<dbReference type="STRING" id="1868482.ENSTSYP00000015224"/>
<keyword evidence="5" id="KW-1015">Disulfide bond</keyword>
<feature type="signal peptide" evidence="6">
    <location>
        <begin position="1"/>
        <end position="19"/>
    </location>
</feature>
<sequence length="302" mass="32489">MSQLWKLVLLCGLLTGTSASLLEALGNGLSNDVEKLKPVISQGLKAVDDILEVPLQKLKLELKLLQESNAWQLVKQKILEAGKLVGNVLSPLLPSFKDAWGIKVNGFQILDIKIEPTEDGSIFNFRFPITASISVNLPLVHRDVDLKVSVDLMISARIQTDPQTNQPTVILGECTSDLASVSLSLSGGAGAKCDLKEAVNEVLVVKTSHGALGQAAGQTNFELINKVLKPVVKTLKPAVSLKLQSQVCPLIRIVIQTLDPVFIQNIVSRAGCVGKDWTEGLGQLGSQQVSSEWLLPEGSRCC</sequence>
<dbReference type="GO" id="GO:0001530">
    <property type="term" value="F:lipopolysaccharide binding"/>
    <property type="evidence" value="ECO:0007669"/>
    <property type="project" value="TreeGrafter"/>
</dbReference>
<feature type="chain" id="PRO_5017939462" evidence="6">
    <location>
        <begin position="20"/>
        <end position="302"/>
    </location>
</feature>
<dbReference type="InterPro" id="IPR052507">
    <property type="entry name" value="BPI_fold-antibacterial"/>
</dbReference>
<dbReference type="GO" id="GO:0070062">
    <property type="term" value="C:extracellular exosome"/>
    <property type="evidence" value="ECO:0007669"/>
    <property type="project" value="TreeGrafter"/>
</dbReference>
<evidence type="ECO:0000313" key="8">
    <source>
        <dbReference type="Proteomes" id="UP000189704"/>
    </source>
</evidence>
<comment type="similarity">
    <text evidence="2">Belongs to the BPI/LBP/Plunc superfamily. Plunc family.</text>
</comment>
<dbReference type="RefSeq" id="XP_021567165.1">
    <property type="nucleotide sequence ID" value="XM_021711490.1"/>
</dbReference>
<feature type="domain" description="Lipid-binding serum glycoprotein N-terminal" evidence="7">
    <location>
        <begin position="64"/>
        <end position="258"/>
    </location>
</feature>
<evidence type="ECO:0000259" key="7">
    <source>
        <dbReference type="Pfam" id="PF01273"/>
    </source>
</evidence>
<dbReference type="CTD" id="140683"/>
<dbReference type="GO" id="GO:0030141">
    <property type="term" value="C:secretory granule"/>
    <property type="evidence" value="ECO:0007669"/>
    <property type="project" value="TreeGrafter"/>
</dbReference>
<dbReference type="Proteomes" id="UP000189704">
    <property type="component" value="Unplaced"/>
</dbReference>
<keyword evidence="4 6" id="KW-0732">Signal</keyword>
<proteinExistence type="inferred from homology"/>
<dbReference type="InterPro" id="IPR017942">
    <property type="entry name" value="Lipid-bd_serum_glycop_N"/>
</dbReference>
<evidence type="ECO:0000256" key="3">
    <source>
        <dbReference type="ARBA" id="ARBA00022525"/>
    </source>
</evidence>
<dbReference type="InterPro" id="IPR017943">
    <property type="entry name" value="Bactericidal_perm-incr_a/b_dom"/>
</dbReference>
<dbReference type="GeneID" id="103258655"/>
<organism evidence="8 9">
    <name type="scientific">Carlito syrichta</name>
    <name type="common">Philippine tarsier</name>
    <name type="synonym">Tarsius syrichta</name>
    <dbReference type="NCBI Taxonomy" id="1868482"/>
    <lineage>
        <taxon>Eukaryota</taxon>
        <taxon>Metazoa</taxon>
        <taxon>Chordata</taxon>
        <taxon>Craniata</taxon>
        <taxon>Vertebrata</taxon>
        <taxon>Euteleostomi</taxon>
        <taxon>Mammalia</taxon>
        <taxon>Eutheria</taxon>
        <taxon>Euarchontoglires</taxon>
        <taxon>Primates</taxon>
        <taxon>Haplorrhini</taxon>
        <taxon>Tarsiiformes</taxon>
        <taxon>Tarsiidae</taxon>
        <taxon>Carlito</taxon>
    </lineage>
</organism>
<keyword evidence="8" id="KW-1185">Reference proteome</keyword>
<dbReference type="KEGG" id="csyr:103258655"/>
<keyword evidence="3" id="KW-0964">Secreted</keyword>
<evidence type="ECO:0000313" key="9">
    <source>
        <dbReference type="RefSeq" id="XP_021567165.1"/>
    </source>
</evidence>
<dbReference type="Pfam" id="PF01273">
    <property type="entry name" value="LBP_BPI_CETP"/>
    <property type="match status" value="1"/>
</dbReference>
<dbReference type="AlphaFoldDB" id="A0A3Q0DYR3"/>
<evidence type="ECO:0000256" key="4">
    <source>
        <dbReference type="ARBA" id="ARBA00022729"/>
    </source>
</evidence>
<gene>
    <name evidence="9" type="primary">BPIFA2</name>
</gene>
<protein>
    <submittedName>
        <fullName evidence="9">BPI fold-containing family A member 2</fullName>
    </submittedName>
</protein>
<dbReference type="OrthoDB" id="9838142at2759"/>
<dbReference type="PANTHER" id="PTHR47145">
    <property type="entry name" value="BPI FOLD-CONTAINING FAMILY A MEMBER 2"/>
    <property type="match status" value="1"/>
</dbReference>
<comment type="subcellular location">
    <subcellularLocation>
        <location evidence="1">Secreted</location>
    </subcellularLocation>
</comment>